<feature type="chain" id="PRO_5041909353" description="Ig-like domain-containing protein" evidence="2">
    <location>
        <begin position="26"/>
        <end position="439"/>
    </location>
</feature>
<evidence type="ECO:0000256" key="1">
    <source>
        <dbReference type="SAM" id="MobiDB-lite"/>
    </source>
</evidence>
<dbReference type="EMBL" id="CAKOGP040002169">
    <property type="protein sequence ID" value="CAJ1963956.1"/>
    <property type="molecule type" value="Genomic_DNA"/>
</dbReference>
<evidence type="ECO:0000256" key="2">
    <source>
        <dbReference type="SAM" id="SignalP"/>
    </source>
</evidence>
<dbReference type="AlphaFoldDB" id="A0AAD2G5U3"/>
<feature type="region of interest" description="Disordered" evidence="1">
    <location>
        <begin position="401"/>
        <end position="439"/>
    </location>
</feature>
<keyword evidence="5" id="KW-1185">Reference proteome</keyword>
<organism evidence="4 5">
    <name type="scientific">Cylindrotheca closterium</name>
    <dbReference type="NCBI Taxonomy" id="2856"/>
    <lineage>
        <taxon>Eukaryota</taxon>
        <taxon>Sar</taxon>
        <taxon>Stramenopiles</taxon>
        <taxon>Ochrophyta</taxon>
        <taxon>Bacillariophyta</taxon>
        <taxon>Bacillariophyceae</taxon>
        <taxon>Bacillariophycidae</taxon>
        <taxon>Bacillariales</taxon>
        <taxon>Bacillariaceae</taxon>
        <taxon>Cylindrotheca</taxon>
    </lineage>
</organism>
<gene>
    <name evidence="4" type="ORF">CYCCA115_LOCUS20400</name>
</gene>
<evidence type="ECO:0000259" key="3">
    <source>
        <dbReference type="PROSITE" id="PS50835"/>
    </source>
</evidence>
<name>A0AAD2G5U3_9STRA</name>
<proteinExistence type="predicted"/>
<reference evidence="4" key="1">
    <citation type="submission" date="2023-08" db="EMBL/GenBank/DDBJ databases">
        <authorList>
            <person name="Audoor S."/>
            <person name="Bilcke G."/>
        </authorList>
    </citation>
    <scope>NUCLEOTIDE SEQUENCE</scope>
</reference>
<keyword evidence="2" id="KW-0732">Signal</keyword>
<comment type="caution">
    <text evidence="4">The sequence shown here is derived from an EMBL/GenBank/DDBJ whole genome shotgun (WGS) entry which is preliminary data.</text>
</comment>
<protein>
    <recommendedName>
        <fullName evidence="3">Ig-like domain-containing protein</fullName>
    </recommendedName>
</protein>
<sequence length="439" mass="49489">MKYQRPVFLLPLALVFLLIDWNTSTTSVSNGSSSEKTSSLSCFEQLQGAENQGVQWQTENENATSNGGKKSLAYSCPKLYWEHDTHDSTCQVNSFDPRSFLSTFRGRTLVFAGDSLSAHPCKDLQDTLKGSGYDSSQVNTSYSSDPFRKGILHGCQEFENGVLICCSWLAFSNAKKERYWANIKLFSAINGIALNVLDPSDLMIWNTGLHHTSHYSGTIGDMTWLVNNTLSDWKTSKSLASVPTLWWKECYAQHFKNGHWDSWSDVQRYKTAKYKNLKRQCYDISKLSVENETGIYNEAAEPVVRSFGVPILRVHKASIPLHRQHFNAIDCTHFCLGKHGPYDHDHALMTKLIEAAIAGGNLPALPKERSEKNQFDLQHRWDLLMEHPTDSLMAKMDVCAKSKKSKRPPSWKAEKDGLPPPLKKCLRHSEKVHGGGLKS</sequence>
<dbReference type="Proteomes" id="UP001295423">
    <property type="component" value="Unassembled WGS sequence"/>
</dbReference>
<feature type="signal peptide" evidence="2">
    <location>
        <begin position="1"/>
        <end position="25"/>
    </location>
</feature>
<accession>A0AAD2G5U3</accession>
<dbReference type="InterPro" id="IPR007110">
    <property type="entry name" value="Ig-like_dom"/>
</dbReference>
<evidence type="ECO:0000313" key="4">
    <source>
        <dbReference type="EMBL" id="CAJ1963956.1"/>
    </source>
</evidence>
<dbReference type="PROSITE" id="PS50835">
    <property type="entry name" value="IG_LIKE"/>
    <property type="match status" value="1"/>
</dbReference>
<evidence type="ECO:0000313" key="5">
    <source>
        <dbReference type="Proteomes" id="UP001295423"/>
    </source>
</evidence>
<feature type="domain" description="Ig-like" evidence="3">
    <location>
        <begin position="11"/>
        <end position="102"/>
    </location>
</feature>